<name>A0A394D1V1_LUPAN</name>
<sequence>MESSSSSALLGRNRGTVRVILARPYAFIAPTESMTYHHDSIVATEVRIWMGYGNNQLLLMSVFYDRDDYGYLSFSY</sequence>
<reference evidence="1 2" key="1">
    <citation type="journal article" date="2017" name="Plant Biotechnol. J.">
        <title>A comprehensive draft genome sequence for lupin (Lupinus angustifolius), an emerging health food: insights into plant-microbe interactions and legume evolution.</title>
        <authorList>
            <person name="Hane J.K."/>
            <person name="Ming Y."/>
            <person name="Kamphuis L.G."/>
            <person name="Nelson M.N."/>
            <person name="Garg G."/>
            <person name="Atkins C.A."/>
            <person name="Bayer P.E."/>
            <person name="Bravo A."/>
            <person name="Bringans S."/>
            <person name="Cannon S."/>
            <person name="Edwards D."/>
            <person name="Foley R."/>
            <person name="Gao L.L."/>
            <person name="Harrison M.J."/>
            <person name="Huang W."/>
            <person name="Hurgobin B."/>
            <person name="Li S."/>
            <person name="Liu C.W."/>
            <person name="McGrath A."/>
            <person name="Morahan G."/>
            <person name="Murray J."/>
            <person name="Weller J."/>
            <person name="Jian J."/>
            <person name="Singh K.B."/>
        </authorList>
    </citation>
    <scope>NUCLEOTIDE SEQUENCE [LARGE SCALE GENOMIC DNA]</scope>
    <source>
        <strain evidence="2">cv. Tanjil</strain>
        <tissue evidence="1">Whole plant</tissue>
    </source>
</reference>
<accession>A0A394D1V1</accession>
<dbReference type="Gramene" id="OIW17055">
    <property type="protein sequence ID" value="OIW17055"/>
    <property type="gene ID" value="TanjilG_00189"/>
</dbReference>
<dbReference type="EMBL" id="MLAU01000873">
    <property type="protein sequence ID" value="OIW17055.1"/>
    <property type="molecule type" value="Genomic_DNA"/>
</dbReference>
<proteinExistence type="predicted"/>
<organism evidence="1 2">
    <name type="scientific">Lupinus angustifolius</name>
    <name type="common">Narrow-leaved blue lupine</name>
    <dbReference type="NCBI Taxonomy" id="3871"/>
    <lineage>
        <taxon>Eukaryota</taxon>
        <taxon>Viridiplantae</taxon>
        <taxon>Streptophyta</taxon>
        <taxon>Embryophyta</taxon>
        <taxon>Tracheophyta</taxon>
        <taxon>Spermatophyta</taxon>
        <taxon>Magnoliopsida</taxon>
        <taxon>eudicotyledons</taxon>
        <taxon>Gunneridae</taxon>
        <taxon>Pentapetalae</taxon>
        <taxon>rosids</taxon>
        <taxon>fabids</taxon>
        <taxon>Fabales</taxon>
        <taxon>Fabaceae</taxon>
        <taxon>Papilionoideae</taxon>
        <taxon>50 kb inversion clade</taxon>
        <taxon>genistoids sensu lato</taxon>
        <taxon>core genistoids</taxon>
        <taxon>Genisteae</taxon>
        <taxon>Lupinus</taxon>
    </lineage>
</organism>
<comment type="caution">
    <text evidence="1">The sequence shown here is derived from an EMBL/GenBank/DDBJ whole genome shotgun (WGS) entry which is preliminary data.</text>
</comment>
<keyword evidence="2" id="KW-1185">Reference proteome</keyword>
<dbReference type="Proteomes" id="UP000188354">
    <property type="component" value="Unassembled WGS sequence"/>
</dbReference>
<evidence type="ECO:0000313" key="1">
    <source>
        <dbReference type="EMBL" id="OIW17055.1"/>
    </source>
</evidence>
<evidence type="ECO:0000313" key="2">
    <source>
        <dbReference type="Proteomes" id="UP000188354"/>
    </source>
</evidence>
<dbReference type="AlphaFoldDB" id="A0A394D1V1"/>
<protein>
    <submittedName>
        <fullName evidence="1">Uncharacterized protein</fullName>
    </submittedName>
</protein>
<gene>
    <name evidence="1" type="ORF">TanjilG_00189</name>
</gene>